<protein>
    <recommendedName>
        <fullName evidence="9 11">1-(5-phosphoribosyl)-5-[(5-phosphoribosylamino)methylideneamino] imidazole-4-carboxamide isomerase</fullName>
        <ecNumber evidence="9 11">5.3.1.16</ecNumber>
    </recommendedName>
    <alternativeName>
        <fullName evidence="9">Phosphoribosylformimino-5-aminoimidazole carboxamide ribotide isomerase</fullName>
    </alternativeName>
</protein>
<gene>
    <name evidence="9" type="primary">hisA</name>
    <name evidence="12" type="ORF">TH606_00370</name>
</gene>
<accession>A0A177EC57</accession>
<dbReference type="InterPro" id="IPR006063">
    <property type="entry name" value="HisA_bact_arch"/>
</dbReference>
<evidence type="ECO:0000256" key="6">
    <source>
        <dbReference type="ARBA" id="ARBA00022605"/>
    </source>
</evidence>
<feature type="active site" description="Proton donor" evidence="9">
    <location>
        <position position="129"/>
    </location>
</feature>
<dbReference type="HAMAP" id="MF_01014">
    <property type="entry name" value="HisA"/>
    <property type="match status" value="1"/>
</dbReference>
<evidence type="ECO:0000256" key="8">
    <source>
        <dbReference type="ARBA" id="ARBA00023235"/>
    </source>
</evidence>
<evidence type="ECO:0000256" key="9">
    <source>
        <dbReference type="HAMAP-Rule" id="MF_01014"/>
    </source>
</evidence>
<comment type="caution">
    <text evidence="12">The sequence shown here is derived from an EMBL/GenBank/DDBJ whole genome shotgun (WGS) entry which is preliminary data.</text>
</comment>
<reference evidence="12 13" key="1">
    <citation type="submission" date="2016-02" db="EMBL/GenBank/DDBJ databases">
        <title>Draft genome sequence of Thermodesulfatator sp. S606.</title>
        <authorList>
            <person name="Lai Q."/>
            <person name="Cao J."/>
            <person name="Dupont S."/>
            <person name="Shao Z."/>
            <person name="Jebbar M."/>
            <person name="Alain K."/>
        </authorList>
    </citation>
    <scope>NUCLEOTIDE SEQUENCE [LARGE SCALE GENOMIC DNA]</scope>
    <source>
        <strain evidence="12 13">S606</strain>
    </source>
</reference>
<evidence type="ECO:0000256" key="2">
    <source>
        <dbReference type="ARBA" id="ARBA00004496"/>
    </source>
</evidence>
<keyword evidence="6 9" id="KW-0028">Amino-acid biosynthesis</keyword>
<evidence type="ECO:0000256" key="5">
    <source>
        <dbReference type="ARBA" id="ARBA00022490"/>
    </source>
</evidence>
<dbReference type="GO" id="GO:0005737">
    <property type="term" value="C:cytoplasm"/>
    <property type="evidence" value="ECO:0007669"/>
    <property type="project" value="UniProtKB-SubCell"/>
</dbReference>
<dbReference type="InterPro" id="IPR006062">
    <property type="entry name" value="His_biosynth"/>
</dbReference>
<evidence type="ECO:0000256" key="11">
    <source>
        <dbReference type="RuleBase" id="RU003658"/>
    </source>
</evidence>
<dbReference type="AlphaFoldDB" id="A0A177EC57"/>
<comment type="similarity">
    <text evidence="4 9 10">Belongs to the HisA/HisF family.</text>
</comment>
<keyword evidence="8 9" id="KW-0413">Isomerase</keyword>
<dbReference type="GO" id="GO:0003949">
    <property type="term" value="F:1-(5-phosphoribosyl)-5-[(5-phosphoribosylamino)methylideneamino]imidazole-4-carboxamide isomerase activity"/>
    <property type="evidence" value="ECO:0007669"/>
    <property type="project" value="UniProtKB-UniRule"/>
</dbReference>
<dbReference type="PANTHER" id="PTHR43090:SF2">
    <property type="entry name" value="1-(5-PHOSPHORIBOSYL)-5-[(5-PHOSPHORIBOSYLAMINO)METHYLIDENEAMINO] IMIDAZOLE-4-CARBOXAMIDE ISOMERASE"/>
    <property type="match status" value="1"/>
</dbReference>
<dbReference type="EMBL" id="LSFI01000001">
    <property type="protein sequence ID" value="OAG28752.1"/>
    <property type="molecule type" value="Genomic_DNA"/>
</dbReference>
<dbReference type="Gene3D" id="3.20.20.70">
    <property type="entry name" value="Aldolase class I"/>
    <property type="match status" value="1"/>
</dbReference>
<evidence type="ECO:0000256" key="1">
    <source>
        <dbReference type="ARBA" id="ARBA00000901"/>
    </source>
</evidence>
<evidence type="ECO:0000256" key="4">
    <source>
        <dbReference type="ARBA" id="ARBA00009667"/>
    </source>
</evidence>
<comment type="catalytic activity">
    <reaction evidence="1 9 11">
        <text>1-(5-phospho-beta-D-ribosyl)-5-[(5-phospho-beta-D-ribosylamino)methylideneamino]imidazole-4-carboxamide = 5-[(5-phospho-1-deoxy-D-ribulos-1-ylimino)methylamino]-1-(5-phospho-beta-D-ribosyl)imidazole-4-carboxamide</text>
        <dbReference type="Rhea" id="RHEA:15469"/>
        <dbReference type="ChEBI" id="CHEBI:58435"/>
        <dbReference type="ChEBI" id="CHEBI:58525"/>
        <dbReference type="EC" id="5.3.1.16"/>
    </reaction>
</comment>
<keyword evidence="5 9" id="KW-0963">Cytoplasm</keyword>
<comment type="pathway">
    <text evidence="3 9 11">Amino-acid biosynthesis; L-histidine biosynthesis; L-histidine from 5-phospho-alpha-D-ribose 1-diphosphate: step 4/9.</text>
</comment>
<dbReference type="InterPro" id="IPR044524">
    <property type="entry name" value="Isoase_HisA-like"/>
</dbReference>
<feature type="active site" description="Proton acceptor" evidence="9">
    <location>
        <position position="8"/>
    </location>
</feature>
<evidence type="ECO:0000256" key="3">
    <source>
        <dbReference type="ARBA" id="ARBA00005133"/>
    </source>
</evidence>
<keyword evidence="13" id="KW-1185">Reference proteome</keyword>
<dbReference type="CDD" id="cd04732">
    <property type="entry name" value="HisA"/>
    <property type="match status" value="1"/>
</dbReference>
<dbReference type="OrthoDB" id="9807749at2"/>
<dbReference type="Proteomes" id="UP000076964">
    <property type="component" value="Unassembled WGS sequence"/>
</dbReference>
<sequence length="243" mass="26434">MLVVPAIDLKDNRCVRLYQGDYQKETIFSEDPIAIAKSFQEAGAELIHVIDLSGAKEGKAVHRALIKAIVSAIEVPVEVGGGIRDLKTIEDYLVDGVDRVILGTIACREPELVREAARLFPQRIVVSLDVRGDFVAVEGWTSESEIHYLDLAKMLEDAGLRALIFTDITRDGTGEGVNLKRVIPLLEAVTLPVYLAGGVSTIEDIKKLLPFEKKGLEGVITGRAIYTGSLDLKEAIKLAKGKA</sequence>
<dbReference type="GO" id="GO:0000105">
    <property type="term" value="P:L-histidine biosynthetic process"/>
    <property type="evidence" value="ECO:0007669"/>
    <property type="project" value="UniProtKB-UniRule"/>
</dbReference>
<evidence type="ECO:0000313" key="13">
    <source>
        <dbReference type="Proteomes" id="UP000076964"/>
    </source>
</evidence>
<dbReference type="EC" id="5.3.1.16" evidence="9 11"/>
<dbReference type="NCBIfam" id="TIGR00007">
    <property type="entry name" value="1-(5-phosphoribosyl)-5-[(5-phosphoribosylamino)methylideneamino]imidazole-4-carboxamide isomerase"/>
    <property type="match status" value="1"/>
</dbReference>
<organism evidence="12 13">
    <name type="scientific">Thermodesulfatator autotrophicus</name>
    <dbReference type="NCBI Taxonomy" id="1795632"/>
    <lineage>
        <taxon>Bacteria</taxon>
        <taxon>Pseudomonadati</taxon>
        <taxon>Thermodesulfobacteriota</taxon>
        <taxon>Thermodesulfobacteria</taxon>
        <taxon>Thermodesulfobacteriales</taxon>
        <taxon>Thermodesulfatatoraceae</taxon>
        <taxon>Thermodesulfatator</taxon>
    </lineage>
</organism>
<dbReference type="InterPro" id="IPR011060">
    <property type="entry name" value="RibuloseP-bd_barrel"/>
</dbReference>
<dbReference type="Pfam" id="PF00977">
    <property type="entry name" value="His_biosynth"/>
    <property type="match status" value="1"/>
</dbReference>
<dbReference type="InterPro" id="IPR023016">
    <property type="entry name" value="HisA/PriA"/>
</dbReference>
<dbReference type="FunFam" id="3.20.20.70:FF:000009">
    <property type="entry name" value="1-(5-phosphoribosyl)-5-[(5-phosphoribosylamino)methylideneamino] imidazole-4-carboxamide isomerase"/>
    <property type="match status" value="1"/>
</dbReference>
<dbReference type="SUPFAM" id="SSF51366">
    <property type="entry name" value="Ribulose-phoshate binding barrel"/>
    <property type="match status" value="1"/>
</dbReference>
<dbReference type="STRING" id="1795632.TH606_00370"/>
<dbReference type="RefSeq" id="WP_068540443.1">
    <property type="nucleotide sequence ID" value="NZ_LSFI01000001.1"/>
</dbReference>
<dbReference type="InterPro" id="IPR013785">
    <property type="entry name" value="Aldolase_TIM"/>
</dbReference>
<name>A0A177EC57_9BACT</name>
<dbReference type="GO" id="GO:0000162">
    <property type="term" value="P:L-tryptophan biosynthetic process"/>
    <property type="evidence" value="ECO:0007669"/>
    <property type="project" value="TreeGrafter"/>
</dbReference>
<evidence type="ECO:0000256" key="10">
    <source>
        <dbReference type="RuleBase" id="RU003657"/>
    </source>
</evidence>
<evidence type="ECO:0000256" key="7">
    <source>
        <dbReference type="ARBA" id="ARBA00023102"/>
    </source>
</evidence>
<evidence type="ECO:0000313" key="12">
    <source>
        <dbReference type="EMBL" id="OAG28752.1"/>
    </source>
</evidence>
<dbReference type="PANTHER" id="PTHR43090">
    <property type="entry name" value="1-(5-PHOSPHORIBOSYL)-5-[(5-PHOSPHORIBOSYLAMINO)METHYLIDENEAMINO] IMIDAZOLE-4-CARBOXAMIDE ISOMERASE"/>
    <property type="match status" value="1"/>
</dbReference>
<dbReference type="UniPathway" id="UPA00031">
    <property type="reaction ID" value="UER00009"/>
</dbReference>
<comment type="subcellular location">
    <subcellularLocation>
        <location evidence="2 9 11">Cytoplasm</location>
    </subcellularLocation>
</comment>
<keyword evidence="7 9" id="KW-0368">Histidine biosynthesis</keyword>
<proteinExistence type="inferred from homology"/>